<evidence type="ECO:0000313" key="4">
    <source>
        <dbReference type="Proteomes" id="UP000004931"/>
    </source>
</evidence>
<dbReference type="Pfam" id="PF00994">
    <property type="entry name" value="MoCF_biosynth"/>
    <property type="match status" value="1"/>
</dbReference>
<dbReference type="InterPro" id="IPR050101">
    <property type="entry name" value="CinA"/>
</dbReference>
<dbReference type="Pfam" id="PF02464">
    <property type="entry name" value="CinA"/>
    <property type="match status" value="1"/>
</dbReference>
<dbReference type="InterPro" id="IPR036425">
    <property type="entry name" value="MoaB/Mog-like_dom_sf"/>
</dbReference>
<dbReference type="Gene3D" id="3.40.980.10">
    <property type="entry name" value="MoaB/Mog-like domain"/>
    <property type="match status" value="1"/>
</dbReference>
<dbReference type="NCBIfam" id="TIGR00200">
    <property type="entry name" value="cinA_nterm"/>
    <property type="match status" value="1"/>
</dbReference>
<dbReference type="AlphaFoldDB" id="A0YCC3"/>
<dbReference type="NCBIfam" id="TIGR00199">
    <property type="entry name" value="PncC_domain"/>
    <property type="match status" value="1"/>
</dbReference>
<dbReference type="Proteomes" id="UP000004931">
    <property type="component" value="Unassembled WGS sequence"/>
</dbReference>
<evidence type="ECO:0000313" key="3">
    <source>
        <dbReference type="EMBL" id="EAW31442.1"/>
    </source>
</evidence>
<evidence type="ECO:0000259" key="2">
    <source>
        <dbReference type="SMART" id="SM00852"/>
    </source>
</evidence>
<dbReference type="OrthoDB" id="9801454at2"/>
<dbReference type="eggNOG" id="COG1058">
    <property type="taxonomic scope" value="Bacteria"/>
</dbReference>
<dbReference type="PANTHER" id="PTHR13939:SF0">
    <property type="entry name" value="NMN AMIDOHYDROLASE-LIKE PROTEIN YFAY"/>
    <property type="match status" value="1"/>
</dbReference>
<comment type="similarity">
    <text evidence="1">Belongs to the CinA family.</text>
</comment>
<protein>
    <recommendedName>
        <fullName evidence="1">CinA-like protein</fullName>
    </recommendedName>
</protein>
<dbReference type="EMBL" id="AAVT01000003">
    <property type="protein sequence ID" value="EAW31442.1"/>
    <property type="molecule type" value="Genomic_DNA"/>
</dbReference>
<feature type="domain" description="MoaB/Mog" evidence="2">
    <location>
        <begin position="4"/>
        <end position="171"/>
    </location>
</feature>
<dbReference type="eggNOG" id="COG1546">
    <property type="taxonomic scope" value="Bacteria"/>
</dbReference>
<keyword evidence="4" id="KW-1185">Reference proteome</keyword>
<gene>
    <name evidence="3" type="ORF">GP2143_07829</name>
</gene>
<accession>A0YCC3</accession>
<dbReference type="Gene3D" id="3.90.950.20">
    <property type="entry name" value="CinA-like"/>
    <property type="match status" value="1"/>
</dbReference>
<dbReference type="InterPro" id="IPR001453">
    <property type="entry name" value="MoaB/Mog_dom"/>
</dbReference>
<dbReference type="PIRSF" id="PIRSF006728">
    <property type="entry name" value="CinA"/>
    <property type="match status" value="1"/>
</dbReference>
<dbReference type="SMART" id="SM00852">
    <property type="entry name" value="MoCF_biosynth"/>
    <property type="match status" value="1"/>
</dbReference>
<sequence>MKIQLLLTGNELMSGHTIDSNSAMIAEFLSGKGYSIHRKVTVGDEPLELLADMKRLCESGDILIMNGGLGPTLDDLTAQLLSDLTGKPLVENPIARRHLEDWCERRKSPLNNSNLKQAFLPEGVEIIPNPTGSAVGFTMVYEDCLIICTPGVPSELRTMMEQTIVDTICKRHPNDQQIDTIRLQTFGLGESTLQEMVNHDYGEWPEQVELSFRAGIPLLEVKLIIHDLSHKVIQQRCYQRLHELIGDFIIGEESTTLAESVVKLLQNRQTTITTAESCTGGLIASAITEIAGASAVFEAGFVTYSNRMKQQLVGVSELTLKMYGAVSEEVVIAMTKGALERSGADYGIAVSGVAGPGGGSAEKPVGTVWMAWGHKDNLRTRRMTLTTDRKRFQQMVTAITLDLIRRELLSLEPQPTYYQALKKG</sequence>
<reference evidence="3 4" key="1">
    <citation type="journal article" date="2010" name="J. Bacteriol.">
        <title>Genome sequence of the oligotrophic marine Gammaproteobacterium HTCC2143, isolated from the Oregon Coast.</title>
        <authorList>
            <person name="Oh H.M."/>
            <person name="Kang I."/>
            <person name="Ferriera S."/>
            <person name="Giovannoni S.J."/>
            <person name="Cho J.C."/>
        </authorList>
    </citation>
    <scope>NUCLEOTIDE SEQUENCE [LARGE SCALE GENOMIC DNA]</scope>
    <source>
        <strain evidence="3 4">HTCC2143</strain>
    </source>
</reference>
<dbReference type="CDD" id="cd00885">
    <property type="entry name" value="cinA"/>
    <property type="match status" value="1"/>
</dbReference>
<evidence type="ECO:0000256" key="1">
    <source>
        <dbReference type="HAMAP-Rule" id="MF_00226"/>
    </source>
</evidence>
<dbReference type="STRING" id="247633.GP2143_07829"/>
<proteinExistence type="inferred from homology"/>
<comment type="caution">
    <text evidence="3">The sequence shown here is derived from an EMBL/GenBank/DDBJ whole genome shotgun (WGS) entry which is preliminary data.</text>
</comment>
<dbReference type="InterPro" id="IPR008136">
    <property type="entry name" value="CinA_C"/>
</dbReference>
<dbReference type="PANTHER" id="PTHR13939">
    <property type="entry name" value="NICOTINAMIDE-NUCLEOTIDE AMIDOHYDROLASE PNCC"/>
    <property type="match status" value="1"/>
</dbReference>
<organism evidence="3 4">
    <name type="scientific">marine gamma proteobacterium HTCC2143</name>
    <dbReference type="NCBI Taxonomy" id="247633"/>
    <lineage>
        <taxon>Bacteria</taxon>
        <taxon>Pseudomonadati</taxon>
        <taxon>Pseudomonadota</taxon>
        <taxon>Gammaproteobacteria</taxon>
        <taxon>Cellvibrionales</taxon>
        <taxon>Spongiibacteraceae</taxon>
        <taxon>BD1-7 clade</taxon>
    </lineage>
</organism>
<dbReference type="SUPFAM" id="SSF142433">
    <property type="entry name" value="CinA-like"/>
    <property type="match status" value="1"/>
</dbReference>
<name>A0YCC3_9GAMM</name>
<dbReference type="InterPro" id="IPR008135">
    <property type="entry name" value="Competence-induced_CinA"/>
</dbReference>
<dbReference type="InterPro" id="IPR036653">
    <property type="entry name" value="CinA-like_C"/>
</dbReference>
<dbReference type="HAMAP" id="MF_00226_B">
    <property type="entry name" value="CinA_B"/>
    <property type="match status" value="1"/>
</dbReference>
<dbReference type="SUPFAM" id="SSF53218">
    <property type="entry name" value="Molybdenum cofactor biosynthesis proteins"/>
    <property type="match status" value="1"/>
</dbReference>